<feature type="transmembrane region" description="Helical" evidence="7">
    <location>
        <begin position="81"/>
        <end position="101"/>
    </location>
</feature>
<keyword evidence="9" id="KW-1185">Reference proteome</keyword>
<evidence type="ECO:0000256" key="1">
    <source>
        <dbReference type="ARBA" id="ARBA00004141"/>
    </source>
</evidence>
<accession>A0A0D2HUW2</accession>
<dbReference type="PROSITE" id="PS00221">
    <property type="entry name" value="MIP"/>
    <property type="match status" value="1"/>
</dbReference>
<evidence type="ECO:0000313" key="9">
    <source>
        <dbReference type="Proteomes" id="UP000032233"/>
    </source>
</evidence>
<sequence length="232" mass="23744">MQKYLAELVGTFILVWIGPGAGVVAGMMGMNGLSDILAIALAFGIAVAMAIYVFGHISGAHINPAVTIALALRGRFPWKDVPAYIIFQLVGAVLASLVFIACAGPPTCTKFGLGATTVNQAAGITLPMGILAEAVGTFFLMITIMGVAVDGRAPKGWAGWIIGMAVAGIIITLGPLTGASINPARTFGPYVGNSLLGGACPWQQFLAVYCLGPVLGASVAAFVYDFIAKPEG</sequence>
<dbReference type="GO" id="GO:0015267">
    <property type="term" value="F:channel activity"/>
    <property type="evidence" value="ECO:0007669"/>
    <property type="project" value="InterPro"/>
</dbReference>
<dbReference type="NCBIfam" id="TIGR00861">
    <property type="entry name" value="MIP"/>
    <property type="match status" value="1"/>
</dbReference>
<dbReference type="InParanoid" id="A0A0D2HUW2"/>
<keyword evidence="2 6" id="KW-0813">Transport</keyword>
<comment type="caution">
    <text evidence="8">The sequence shown here is derived from an EMBL/GenBank/DDBJ whole genome shotgun (WGS) entry which is preliminary data.</text>
</comment>
<protein>
    <submittedName>
        <fullName evidence="8">Aquaporin</fullName>
    </submittedName>
</protein>
<dbReference type="EMBL" id="AZAC01000011">
    <property type="protein sequence ID" value="KIX14208.1"/>
    <property type="molecule type" value="Genomic_DNA"/>
</dbReference>
<dbReference type="InterPro" id="IPR023271">
    <property type="entry name" value="Aquaporin-like"/>
</dbReference>
<feature type="transmembrane region" description="Helical" evidence="7">
    <location>
        <begin position="201"/>
        <end position="227"/>
    </location>
</feature>
<evidence type="ECO:0000256" key="4">
    <source>
        <dbReference type="ARBA" id="ARBA00022989"/>
    </source>
</evidence>
<dbReference type="Pfam" id="PF00230">
    <property type="entry name" value="MIP"/>
    <property type="match status" value="1"/>
</dbReference>
<dbReference type="STRING" id="1429043.X474_09395"/>
<dbReference type="SUPFAM" id="SSF81338">
    <property type="entry name" value="Aquaporin-like"/>
    <property type="match status" value="1"/>
</dbReference>
<dbReference type="PATRIC" id="fig|1429043.3.peg.1987"/>
<dbReference type="InterPro" id="IPR034294">
    <property type="entry name" value="Aquaporin_transptr"/>
</dbReference>
<evidence type="ECO:0000256" key="2">
    <source>
        <dbReference type="ARBA" id="ARBA00022448"/>
    </source>
</evidence>
<organism evidence="8 9">
    <name type="scientific">Dethiosulfatarculus sandiegensis</name>
    <dbReference type="NCBI Taxonomy" id="1429043"/>
    <lineage>
        <taxon>Bacteria</taxon>
        <taxon>Pseudomonadati</taxon>
        <taxon>Thermodesulfobacteriota</taxon>
        <taxon>Desulfarculia</taxon>
        <taxon>Desulfarculales</taxon>
        <taxon>Desulfarculaceae</taxon>
        <taxon>Dethiosulfatarculus</taxon>
    </lineage>
</organism>
<evidence type="ECO:0000256" key="3">
    <source>
        <dbReference type="ARBA" id="ARBA00022692"/>
    </source>
</evidence>
<gene>
    <name evidence="8" type="ORF">X474_09395</name>
</gene>
<feature type="transmembrane region" description="Helical" evidence="7">
    <location>
        <begin position="12"/>
        <end position="30"/>
    </location>
</feature>
<dbReference type="PANTHER" id="PTHR45724">
    <property type="entry name" value="AQUAPORIN NIP2-1"/>
    <property type="match status" value="1"/>
</dbReference>
<dbReference type="PRINTS" id="PR00783">
    <property type="entry name" value="MINTRINSICP"/>
</dbReference>
<keyword evidence="5 7" id="KW-0472">Membrane</keyword>
<evidence type="ECO:0000256" key="7">
    <source>
        <dbReference type="SAM" id="Phobius"/>
    </source>
</evidence>
<dbReference type="GO" id="GO:0016020">
    <property type="term" value="C:membrane"/>
    <property type="evidence" value="ECO:0007669"/>
    <property type="project" value="UniProtKB-SubCell"/>
</dbReference>
<comment type="subcellular location">
    <subcellularLocation>
        <location evidence="1">Membrane</location>
        <topology evidence="1">Multi-pass membrane protein</topology>
    </subcellularLocation>
</comment>
<dbReference type="AlphaFoldDB" id="A0A0D2HUW2"/>
<reference evidence="8 9" key="1">
    <citation type="submission" date="2013-11" db="EMBL/GenBank/DDBJ databases">
        <title>Metagenomic analysis of a methanogenic consortium involved in long chain n-alkane degradation.</title>
        <authorList>
            <person name="Davidova I.A."/>
            <person name="Callaghan A.V."/>
            <person name="Wawrik B."/>
            <person name="Pruitt S."/>
            <person name="Marks C."/>
            <person name="Duncan K.E."/>
            <person name="Suflita J.M."/>
        </authorList>
    </citation>
    <scope>NUCLEOTIDE SEQUENCE [LARGE SCALE GENOMIC DNA]</scope>
    <source>
        <strain evidence="8 9">SPR</strain>
    </source>
</reference>
<dbReference type="InterPro" id="IPR022357">
    <property type="entry name" value="MIP_CS"/>
</dbReference>
<comment type="similarity">
    <text evidence="6">Belongs to the MIP/aquaporin (TC 1.A.8) family.</text>
</comment>
<keyword evidence="3 6" id="KW-0812">Transmembrane</keyword>
<evidence type="ECO:0000256" key="6">
    <source>
        <dbReference type="RuleBase" id="RU000477"/>
    </source>
</evidence>
<name>A0A0D2HUW2_9BACT</name>
<dbReference type="Gene3D" id="1.20.1080.10">
    <property type="entry name" value="Glycerol uptake facilitator protein"/>
    <property type="match status" value="1"/>
</dbReference>
<feature type="transmembrane region" description="Helical" evidence="7">
    <location>
        <begin position="121"/>
        <end position="145"/>
    </location>
</feature>
<dbReference type="FunCoup" id="A0A0D2HUW2">
    <property type="interactions" value="167"/>
</dbReference>
<feature type="transmembrane region" description="Helical" evidence="7">
    <location>
        <begin position="36"/>
        <end position="54"/>
    </location>
</feature>
<evidence type="ECO:0000313" key="8">
    <source>
        <dbReference type="EMBL" id="KIX14208.1"/>
    </source>
</evidence>
<dbReference type="Proteomes" id="UP000032233">
    <property type="component" value="Unassembled WGS sequence"/>
</dbReference>
<dbReference type="PANTHER" id="PTHR45724:SF13">
    <property type="entry name" value="AQUAPORIN NIP1-1-RELATED"/>
    <property type="match status" value="1"/>
</dbReference>
<evidence type="ECO:0000256" key="5">
    <source>
        <dbReference type="ARBA" id="ARBA00023136"/>
    </source>
</evidence>
<dbReference type="InterPro" id="IPR000425">
    <property type="entry name" value="MIP"/>
</dbReference>
<feature type="transmembrane region" description="Helical" evidence="7">
    <location>
        <begin position="157"/>
        <end position="181"/>
    </location>
</feature>
<keyword evidence="4 7" id="KW-1133">Transmembrane helix</keyword>
<proteinExistence type="inferred from homology"/>